<reference evidence="2" key="2">
    <citation type="journal article" date="2022" name="Microbiol. Resour. Announc.">
        <title>Metagenome Sequencing to Explore Phylogenomics of Terrestrial Cyanobacteria.</title>
        <authorList>
            <person name="Ward R.D."/>
            <person name="Stajich J.E."/>
            <person name="Johansen J.R."/>
            <person name="Huntemann M."/>
            <person name="Clum A."/>
            <person name="Foster B."/>
            <person name="Foster B."/>
            <person name="Roux S."/>
            <person name="Palaniappan K."/>
            <person name="Varghese N."/>
            <person name="Mukherjee S."/>
            <person name="Reddy T.B.K."/>
            <person name="Daum C."/>
            <person name="Copeland A."/>
            <person name="Chen I.A."/>
            <person name="Ivanova N.N."/>
            <person name="Kyrpides N.C."/>
            <person name="Shapiro N."/>
            <person name="Eloe-Fadrosh E.A."/>
            <person name="Pietrasiak N."/>
        </authorList>
    </citation>
    <scope>NUCLEOTIDE SEQUENCE</scope>
    <source>
        <strain evidence="2">CPER-KK1</strain>
    </source>
</reference>
<keyword evidence="1" id="KW-0732">Signal</keyword>
<comment type="caution">
    <text evidence="2">The sequence shown here is derived from an EMBL/GenBank/DDBJ whole genome shotgun (WGS) entry which is preliminary data.</text>
</comment>
<evidence type="ECO:0008006" key="4">
    <source>
        <dbReference type="Google" id="ProtNLM"/>
    </source>
</evidence>
<dbReference type="Proteomes" id="UP000753908">
    <property type="component" value="Unassembled WGS sequence"/>
</dbReference>
<proteinExistence type="predicted"/>
<dbReference type="EMBL" id="JAHHIF010000009">
    <property type="protein sequence ID" value="MBW4544547.1"/>
    <property type="molecule type" value="Genomic_DNA"/>
</dbReference>
<evidence type="ECO:0000313" key="3">
    <source>
        <dbReference type="Proteomes" id="UP000753908"/>
    </source>
</evidence>
<gene>
    <name evidence="2" type="ORF">KME25_08900</name>
</gene>
<sequence>MRRLYGGGVIALIAALSATPVLSQAANFDNLTLAPGFPKGAGQVSGYTGGGYSLSSIANSDRNNKPCIGFGDPTPDHIMVLQQDFSNLSVLVNTGGKDTTLVVQGPNDQSVRCGDDTGSSKDASVQGSNWSAGTYRIWVGSFESGQRLDYTLTVRE</sequence>
<reference evidence="2" key="1">
    <citation type="submission" date="2021-05" db="EMBL/GenBank/DDBJ databases">
        <authorList>
            <person name="Pietrasiak N."/>
            <person name="Ward R."/>
            <person name="Stajich J.E."/>
            <person name="Kurbessoian T."/>
        </authorList>
    </citation>
    <scope>NUCLEOTIDE SEQUENCE</scope>
    <source>
        <strain evidence="2">CPER-KK1</strain>
    </source>
</reference>
<evidence type="ECO:0000256" key="1">
    <source>
        <dbReference type="SAM" id="SignalP"/>
    </source>
</evidence>
<accession>A0A951PKE6</accession>
<name>A0A951PKE6_9CYAN</name>
<feature type="signal peptide" evidence="1">
    <location>
        <begin position="1"/>
        <end position="25"/>
    </location>
</feature>
<dbReference type="AlphaFoldDB" id="A0A951PKE6"/>
<dbReference type="Gene3D" id="2.60.120.380">
    <property type="match status" value="1"/>
</dbReference>
<feature type="chain" id="PRO_5036724958" description="Peptidase S1" evidence="1">
    <location>
        <begin position="26"/>
        <end position="156"/>
    </location>
</feature>
<organism evidence="2 3">
    <name type="scientific">Symplocastrum torsivum CPER-KK1</name>
    <dbReference type="NCBI Taxonomy" id="450513"/>
    <lineage>
        <taxon>Bacteria</taxon>
        <taxon>Bacillati</taxon>
        <taxon>Cyanobacteriota</taxon>
        <taxon>Cyanophyceae</taxon>
        <taxon>Oscillatoriophycideae</taxon>
        <taxon>Oscillatoriales</taxon>
        <taxon>Microcoleaceae</taxon>
        <taxon>Symplocastrum</taxon>
    </lineage>
</organism>
<protein>
    <recommendedName>
        <fullName evidence="4">Peptidase S1</fullName>
    </recommendedName>
</protein>
<evidence type="ECO:0000313" key="2">
    <source>
        <dbReference type="EMBL" id="MBW4544547.1"/>
    </source>
</evidence>